<organism evidence="1 2">
    <name type="scientific">Heterorhabditis bacteriophora</name>
    <name type="common">Entomopathogenic nematode worm</name>
    <dbReference type="NCBI Taxonomy" id="37862"/>
    <lineage>
        <taxon>Eukaryota</taxon>
        <taxon>Metazoa</taxon>
        <taxon>Ecdysozoa</taxon>
        <taxon>Nematoda</taxon>
        <taxon>Chromadorea</taxon>
        <taxon>Rhabditida</taxon>
        <taxon>Rhabditina</taxon>
        <taxon>Rhabditomorpha</taxon>
        <taxon>Strongyloidea</taxon>
        <taxon>Heterorhabditidae</taxon>
        <taxon>Heterorhabditis</taxon>
    </lineage>
</organism>
<dbReference type="AlphaFoldDB" id="A0A1I7XEU3"/>
<keyword evidence="1" id="KW-1185">Reference proteome</keyword>
<reference evidence="2" key="1">
    <citation type="submission" date="2016-11" db="UniProtKB">
        <authorList>
            <consortium name="WormBaseParasite"/>
        </authorList>
    </citation>
    <scope>IDENTIFICATION</scope>
</reference>
<sequence length="80" mass="9134">MLSLKCGIKVNIVLLKMKAPTTNYLTISFYLLFRQPLYTSPNLLLSEKVPRADARQNVNEQQVLFQFHVEQPAGLSVIIE</sequence>
<proteinExistence type="predicted"/>
<dbReference type="Proteomes" id="UP000095283">
    <property type="component" value="Unplaced"/>
</dbReference>
<evidence type="ECO:0000313" key="2">
    <source>
        <dbReference type="WBParaSite" id="Hba_16054"/>
    </source>
</evidence>
<evidence type="ECO:0000313" key="1">
    <source>
        <dbReference type="Proteomes" id="UP000095283"/>
    </source>
</evidence>
<accession>A0A1I7XEU3</accession>
<name>A0A1I7XEU3_HETBA</name>
<protein>
    <submittedName>
        <fullName evidence="2">Uncharacterized protein</fullName>
    </submittedName>
</protein>
<dbReference type="WBParaSite" id="Hba_16054">
    <property type="protein sequence ID" value="Hba_16054"/>
    <property type="gene ID" value="Hba_16054"/>
</dbReference>